<dbReference type="AlphaFoldDB" id="A0A250IMF9"/>
<keyword evidence="1" id="KW-0479">Metal-binding</keyword>
<dbReference type="GO" id="GO:0008270">
    <property type="term" value="F:zinc ion binding"/>
    <property type="evidence" value="ECO:0007669"/>
    <property type="project" value="UniProtKB-KW"/>
</dbReference>
<keyword evidence="3" id="KW-0862">Zinc</keyword>
<dbReference type="PANTHER" id="PTHR33823">
    <property type="entry name" value="RNA POLYMERASE-BINDING TRANSCRIPTION FACTOR DKSA-RELATED"/>
    <property type="match status" value="1"/>
</dbReference>
<keyword evidence="2" id="KW-0863">Zinc-finger</keyword>
<evidence type="ECO:0000313" key="7">
    <source>
        <dbReference type="Proteomes" id="UP000217289"/>
    </source>
</evidence>
<dbReference type="InterPro" id="IPR020458">
    <property type="entry name" value="Znf_DskA_TraR_CS"/>
</dbReference>
<dbReference type="KEGG" id="mbd:MEBOL_005834"/>
<dbReference type="EMBL" id="CP022163">
    <property type="protein sequence ID" value="ATB32357.1"/>
    <property type="molecule type" value="Genomic_DNA"/>
</dbReference>
<dbReference type="Gene3D" id="1.20.120.910">
    <property type="entry name" value="DksA, coiled-coil domain"/>
    <property type="match status" value="1"/>
</dbReference>
<proteinExistence type="predicted"/>
<evidence type="ECO:0000313" key="6">
    <source>
        <dbReference type="EMBL" id="ATB32357.1"/>
    </source>
</evidence>
<dbReference type="SUPFAM" id="SSF57716">
    <property type="entry name" value="Glucocorticoid receptor-like (DNA-binding domain)"/>
    <property type="match status" value="1"/>
</dbReference>
<feature type="zinc finger region" description="dksA C4-type" evidence="4">
    <location>
        <begin position="170"/>
        <end position="194"/>
    </location>
</feature>
<dbReference type="InterPro" id="IPR000962">
    <property type="entry name" value="Znf_DskA_TraR"/>
</dbReference>
<dbReference type="RefSeq" id="WP_218920825.1">
    <property type="nucleotide sequence ID" value="NZ_CP022163.1"/>
</dbReference>
<feature type="domain" description="Zinc finger DksA/TraR C4-type" evidence="5">
    <location>
        <begin position="167"/>
        <end position="199"/>
    </location>
</feature>
<gene>
    <name evidence="6" type="ORF">MEBOL_005834</name>
</gene>
<reference evidence="6 7" key="1">
    <citation type="submission" date="2017-06" db="EMBL/GenBank/DDBJ databases">
        <authorList>
            <person name="Kim H.J."/>
            <person name="Triplett B.A."/>
        </authorList>
    </citation>
    <scope>NUCLEOTIDE SEQUENCE [LARGE SCALE GENOMIC DNA]</scope>
    <source>
        <strain evidence="6 7">DSM 14713</strain>
    </source>
</reference>
<accession>A0A250IMF9</accession>
<evidence type="ECO:0000256" key="1">
    <source>
        <dbReference type="ARBA" id="ARBA00022723"/>
    </source>
</evidence>
<name>A0A250IMF9_9BACT</name>
<sequence>MTTGSPEGPSPQWKDIHQSVLSSLDALNSATTWISTAATAGIEPIFERVLQQICEPRGVTPEAYIDVITRDAGMRRDVQKRLSRMMENPKLQALRRDAQRREAEHQLHVLHYILTAQPPPEWVWSAIDEEQREQLQDAAESGEERNDVLLPRVRAALNKLGTNPSAYGRCEDCQGAIPLERLQLVPWAECCAACQRKREGVPDDAPEPEVRVTHF</sequence>
<dbReference type="Pfam" id="PF01258">
    <property type="entry name" value="zf-dskA_traR"/>
    <property type="match status" value="1"/>
</dbReference>
<dbReference type="PANTHER" id="PTHR33823:SF4">
    <property type="entry name" value="GENERAL STRESS PROTEIN 16O"/>
    <property type="match status" value="1"/>
</dbReference>
<keyword evidence="7" id="KW-1185">Reference proteome</keyword>
<dbReference type="PROSITE" id="PS51128">
    <property type="entry name" value="ZF_DKSA_2"/>
    <property type="match status" value="1"/>
</dbReference>
<evidence type="ECO:0000259" key="5">
    <source>
        <dbReference type="Pfam" id="PF01258"/>
    </source>
</evidence>
<evidence type="ECO:0000256" key="4">
    <source>
        <dbReference type="PROSITE-ProRule" id="PRU00510"/>
    </source>
</evidence>
<evidence type="ECO:0000256" key="2">
    <source>
        <dbReference type="ARBA" id="ARBA00022771"/>
    </source>
</evidence>
<evidence type="ECO:0000256" key="3">
    <source>
        <dbReference type="ARBA" id="ARBA00022833"/>
    </source>
</evidence>
<dbReference type="PROSITE" id="PS01102">
    <property type="entry name" value="ZF_DKSA_1"/>
    <property type="match status" value="1"/>
</dbReference>
<dbReference type="Proteomes" id="UP000217289">
    <property type="component" value="Chromosome"/>
</dbReference>
<organism evidence="6 7">
    <name type="scientific">Melittangium boletus DSM 14713</name>
    <dbReference type="NCBI Taxonomy" id="1294270"/>
    <lineage>
        <taxon>Bacteria</taxon>
        <taxon>Pseudomonadati</taxon>
        <taxon>Myxococcota</taxon>
        <taxon>Myxococcia</taxon>
        <taxon>Myxococcales</taxon>
        <taxon>Cystobacterineae</taxon>
        <taxon>Archangiaceae</taxon>
        <taxon>Melittangium</taxon>
    </lineage>
</organism>
<protein>
    <recommendedName>
        <fullName evidence="5">Zinc finger DksA/TraR C4-type domain-containing protein</fullName>
    </recommendedName>
</protein>